<comment type="caution">
    <text evidence="1">The sequence shown here is derived from an EMBL/GenBank/DDBJ whole genome shotgun (WGS) entry which is preliminary data.</text>
</comment>
<dbReference type="Proteomes" id="UP001359559">
    <property type="component" value="Unassembled WGS sequence"/>
</dbReference>
<keyword evidence="2" id="KW-1185">Reference proteome</keyword>
<evidence type="ECO:0000313" key="1">
    <source>
        <dbReference type="EMBL" id="KAK7318763.1"/>
    </source>
</evidence>
<proteinExistence type="predicted"/>
<sequence>MYYCTNIEGYFREIYRNNTQYYSINTLNSLNIVEEARMDTNRTVPSETEKGWMPLTLQSWIVFAMSDHAGEVF</sequence>
<accession>A0AAN9KM83</accession>
<reference evidence="1 2" key="1">
    <citation type="submission" date="2024-01" db="EMBL/GenBank/DDBJ databases">
        <title>The genomes of 5 underutilized Papilionoideae crops provide insights into root nodulation and disease resistance.</title>
        <authorList>
            <person name="Yuan L."/>
        </authorList>
    </citation>
    <scope>NUCLEOTIDE SEQUENCE [LARGE SCALE GENOMIC DNA]</scope>
    <source>
        <strain evidence="1">LY-2023</strain>
        <tissue evidence="1">Leaf</tissue>
    </source>
</reference>
<gene>
    <name evidence="1" type="ORF">RJT34_03470</name>
</gene>
<protein>
    <submittedName>
        <fullName evidence="1">Uncharacterized protein</fullName>
    </submittedName>
</protein>
<dbReference type="EMBL" id="JAYKXN010000001">
    <property type="protein sequence ID" value="KAK7318763.1"/>
    <property type="molecule type" value="Genomic_DNA"/>
</dbReference>
<name>A0AAN9KM83_CLITE</name>
<organism evidence="1 2">
    <name type="scientific">Clitoria ternatea</name>
    <name type="common">Butterfly pea</name>
    <dbReference type="NCBI Taxonomy" id="43366"/>
    <lineage>
        <taxon>Eukaryota</taxon>
        <taxon>Viridiplantae</taxon>
        <taxon>Streptophyta</taxon>
        <taxon>Embryophyta</taxon>
        <taxon>Tracheophyta</taxon>
        <taxon>Spermatophyta</taxon>
        <taxon>Magnoliopsida</taxon>
        <taxon>eudicotyledons</taxon>
        <taxon>Gunneridae</taxon>
        <taxon>Pentapetalae</taxon>
        <taxon>rosids</taxon>
        <taxon>fabids</taxon>
        <taxon>Fabales</taxon>
        <taxon>Fabaceae</taxon>
        <taxon>Papilionoideae</taxon>
        <taxon>50 kb inversion clade</taxon>
        <taxon>NPAAA clade</taxon>
        <taxon>indigoferoid/millettioid clade</taxon>
        <taxon>Phaseoleae</taxon>
        <taxon>Clitoria</taxon>
    </lineage>
</organism>
<dbReference type="AlphaFoldDB" id="A0AAN9KM83"/>
<evidence type="ECO:0000313" key="2">
    <source>
        <dbReference type="Proteomes" id="UP001359559"/>
    </source>
</evidence>